<dbReference type="Gene3D" id="1.10.287.1490">
    <property type="match status" value="1"/>
</dbReference>
<feature type="coiled-coil region" evidence="1">
    <location>
        <begin position="402"/>
        <end position="482"/>
    </location>
</feature>
<comment type="caution">
    <text evidence="4">The sequence shown here is derived from an EMBL/GenBank/DDBJ whole genome shotgun (WGS) entry which is preliminary data.</text>
</comment>
<gene>
    <name evidence="4" type="ORF">POM88_021693</name>
</gene>
<sequence>MDRACAQLVVGRAPNPLKTPFVDLPKEVMDVAIRAAFQLGPEIEWRWPESNEHIYDRGDDGYIGVWLEHLRSGWNPQCHNFVKYLFKYEYEISIMQVTPNGIKWVIWFLACCEKSEYIPTFRLFHQLFQLVRSNKKPLYELRFRAKECGFPSGSAQPVIQQSTLKGWSGEVLMLRGWDLGGMPHIVLDKEAKIFETVKLTGSALRRIRKFCGILGFQCTRDTFMDHKKLFELGCFPHYNQGLEDIMSYNTYSLALRKISGVHNDKVKKAGEGSGSTVLKEGGAESAAPVLNHPAPDVESIDVENIGTPDDWTTKKRRISIGRKPPSRPRVVVEKITVDDKGKGADGQPVMVGSCDLKKLASLAYEIPTDEDVDEMKRSGVIAVLKRAIGHWGHSEALISGAATVFVHELESLNQKLKEKEDRNQILENELSSLKTTYDSKVSDLSSEVSKLKAQVTSATEESGAMKDKYDDLQAELSKSKEEIIAEFQKSAAYDQAIADAGAPEIYRTFVVAEKHLKTDPNACWESFIDHFVAAKKDIEDGLGEPMPYDGPNPFIIPAGPDSPQPSK</sequence>
<keyword evidence="5" id="KW-1185">Reference proteome</keyword>
<dbReference type="Pfam" id="PF04195">
    <property type="entry name" value="Transposase_28"/>
    <property type="match status" value="1"/>
</dbReference>
<evidence type="ECO:0000256" key="1">
    <source>
        <dbReference type="SAM" id="Coils"/>
    </source>
</evidence>
<dbReference type="AlphaFoldDB" id="A0AAD8MU21"/>
<dbReference type="InterPro" id="IPR007321">
    <property type="entry name" value="Transposase_28"/>
</dbReference>
<accession>A0AAD8MU21</accession>
<dbReference type="SUPFAM" id="SSF58100">
    <property type="entry name" value="Bacterial hemolysins"/>
    <property type="match status" value="1"/>
</dbReference>
<feature type="domain" description="Transposase (putative) gypsy type" evidence="3">
    <location>
        <begin position="68"/>
        <end position="130"/>
    </location>
</feature>
<evidence type="ECO:0000313" key="5">
    <source>
        <dbReference type="Proteomes" id="UP001237642"/>
    </source>
</evidence>
<name>A0AAD8MU21_9APIA</name>
<feature type="region of interest" description="Disordered" evidence="2">
    <location>
        <begin position="542"/>
        <end position="567"/>
    </location>
</feature>
<protein>
    <recommendedName>
        <fullName evidence="3">Transposase (putative) gypsy type domain-containing protein</fullName>
    </recommendedName>
</protein>
<organism evidence="4 5">
    <name type="scientific">Heracleum sosnowskyi</name>
    <dbReference type="NCBI Taxonomy" id="360622"/>
    <lineage>
        <taxon>Eukaryota</taxon>
        <taxon>Viridiplantae</taxon>
        <taxon>Streptophyta</taxon>
        <taxon>Embryophyta</taxon>
        <taxon>Tracheophyta</taxon>
        <taxon>Spermatophyta</taxon>
        <taxon>Magnoliopsida</taxon>
        <taxon>eudicotyledons</taxon>
        <taxon>Gunneridae</taxon>
        <taxon>Pentapetalae</taxon>
        <taxon>asterids</taxon>
        <taxon>campanulids</taxon>
        <taxon>Apiales</taxon>
        <taxon>Apiaceae</taxon>
        <taxon>Apioideae</taxon>
        <taxon>apioid superclade</taxon>
        <taxon>Tordylieae</taxon>
        <taxon>Tordyliinae</taxon>
        <taxon>Heracleum</taxon>
    </lineage>
</organism>
<evidence type="ECO:0000259" key="3">
    <source>
        <dbReference type="Pfam" id="PF04195"/>
    </source>
</evidence>
<reference evidence="4" key="2">
    <citation type="submission" date="2023-05" db="EMBL/GenBank/DDBJ databases">
        <authorList>
            <person name="Schelkunov M.I."/>
        </authorList>
    </citation>
    <scope>NUCLEOTIDE SEQUENCE</scope>
    <source>
        <strain evidence="4">Hsosn_3</strain>
        <tissue evidence="4">Leaf</tissue>
    </source>
</reference>
<keyword evidence="1" id="KW-0175">Coiled coil</keyword>
<evidence type="ECO:0000313" key="4">
    <source>
        <dbReference type="EMBL" id="KAK1383958.1"/>
    </source>
</evidence>
<dbReference type="EMBL" id="JAUIZM010000005">
    <property type="protein sequence ID" value="KAK1383958.1"/>
    <property type="molecule type" value="Genomic_DNA"/>
</dbReference>
<proteinExistence type="predicted"/>
<dbReference type="Proteomes" id="UP001237642">
    <property type="component" value="Unassembled WGS sequence"/>
</dbReference>
<evidence type="ECO:0000256" key="2">
    <source>
        <dbReference type="SAM" id="MobiDB-lite"/>
    </source>
</evidence>
<reference evidence="4" key="1">
    <citation type="submission" date="2023-02" db="EMBL/GenBank/DDBJ databases">
        <title>Genome of toxic invasive species Heracleum sosnowskyi carries increased number of genes despite the absence of recent whole-genome duplications.</title>
        <authorList>
            <person name="Schelkunov M."/>
            <person name="Shtratnikova V."/>
            <person name="Makarenko M."/>
            <person name="Klepikova A."/>
            <person name="Omelchenko D."/>
            <person name="Novikova G."/>
            <person name="Obukhova E."/>
            <person name="Bogdanov V."/>
            <person name="Penin A."/>
            <person name="Logacheva M."/>
        </authorList>
    </citation>
    <scope>NUCLEOTIDE SEQUENCE</scope>
    <source>
        <strain evidence="4">Hsosn_3</strain>
        <tissue evidence="4">Leaf</tissue>
    </source>
</reference>